<keyword evidence="1" id="KW-0813">Transport</keyword>
<dbReference type="GO" id="GO:0009055">
    <property type="term" value="F:electron transfer activity"/>
    <property type="evidence" value="ECO:0007669"/>
    <property type="project" value="InterPro"/>
</dbReference>
<evidence type="ECO:0000256" key="6">
    <source>
        <dbReference type="SAM" id="SignalP"/>
    </source>
</evidence>
<evidence type="ECO:0000256" key="5">
    <source>
        <dbReference type="ARBA" id="ARBA00022982"/>
    </source>
</evidence>
<keyword evidence="5" id="KW-0249">Electron transport</keyword>
<dbReference type="PANTHER" id="PTHR36118:SF1">
    <property type="entry name" value="ION-TRANSLOCATING OXIDOREDUCTASE COMPLEX SUBUNIT G"/>
    <property type="match status" value="1"/>
</dbReference>
<keyword evidence="3" id="KW-0285">Flavoprotein</keyword>
<evidence type="ECO:0000313" key="8">
    <source>
        <dbReference type="EMBL" id="PMC82334.1"/>
    </source>
</evidence>
<accession>A0A2N6UKN5</accession>
<evidence type="ECO:0000256" key="2">
    <source>
        <dbReference type="ARBA" id="ARBA00022553"/>
    </source>
</evidence>
<dbReference type="SMART" id="SM00900">
    <property type="entry name" value="FMN_bind"/>
    <property type="match status" value="1"/>
</dbReference>
<dbReference type="Pfam" id="PF04205">
    <property type="entry name" value="FMN_bind"/>
    <property type="match status" value="1"/>
</dbReference>
<dbReference type="GO" id="GO:0010181">
    <property type="term" value="F:FMN binding"/>
    <property type="evidence" value="ECO:0007669"/>
    <property type="project" value="InterPro"/>
</dbReference>
<feature type="signal peptide" evidence="6">
    <location>
        <begin position="1"/>
        <end position="23"/>
    </location>
</feature>
<dbReference type="RefSeq" id="WP_102197427.1">
    <property type="nucleotide sequence ID" value="NZ_CAUPDS010000009.1"/>
</dbReference>
<dbReference type="InterPro" id="IPR007329">
    <property type="entry name" value="FMN-bd"/>
</dbReference>
<dbReference type="Proteomes" id="UP000235658">
    <property type="component" value="Unassembled WGS sequence"/>
</dbReference>
<dbReference type="GO" id="GO:0022900">
    <property type="term" value="P:electron transport chain"/>
    <property type="evidence" value="ECO:0007669"/>
    <property type="project" value="InterPro"/>
</dbReference>
<keyword evidence="4" id="KW-0288">FMN</keyword>
<evidence type="ECO:0000259" key="7">
    <source>
        <dbReference type="SMART" id="SM00900"/>
    </source>
</evidence>
<dbReference type="InterPro" id="IPR010209">
    <property type="entry name" value="Ion_transpt_RnfG/RsxG"/>
</dbReference>
<feature type="domain" description="FMN-binding" evidence="7">
    <location>
        <begin position="87"/>
        <end position="175"/>
    </location>
</feature>
<keyword evidence="6" id="KW-0732">Signal</keyword>
<dbReference type="AlphaFoldDB" id="A0A2N6UKN5"/>
<proteinExistence type="predicted"/>
<evidence type="ECO:0000313" key="9">
    <source>
        <dbReference type="Proteomes" id="UP000235658"/>
    </source>
</evidence>
<comment type="caution">
    <text evidence="8">The sequence shown here is derived from an EMBL/GenBank/DDBJ whole genome shotgun (WGS) entry which is preliminary data.</text>
</comment>
<evidence type="ECO:0000256" key="4">
    <source>
        <dbReference type="ARBA" id="ARBA00022643"/>
    </source>
</evidence>
<evidence type="ECO:0000256" key="1">
    <source>
        <dbReference type="ARBA" id="ARBA00022448"/>
    </source>
</evidence>
<protein>
    <submittedName>
        <fullName evidence="8">Proton-conducting membrane transporter</fullName>
    </submittedName>
</protein>
<dbReference type="GeneID" id="84577749"/>
<dbReference type="PANTHER" id="PTHR36118">
    <property type="entry name" value="ION-TRANSLOCATING OXIDOREDUCTASE COMPLEX SUBUNIT G"/>
    <property type="match status" value="1"/>
</dbReference>
<evidence type="ECO:0000256" key="3">
    <source>
        <dbReference type="ARBA" id="ARBA00022630"/>
    </source>
</evidence>
<sequence length="179" mass="19127">MNKALKLGIKLLIITAVSALVLAFTNSVTDPIIKKAEKEKLNESLKIAFPDGKSFEEVKGKFPDSVKGVYKADGDKGYVFDVNAKGGYGGDIEFIVGVDKDNKLTGFSPLKHSESAGFGLQMEEDWFKKGVKGVSMDKKVGASESGSENEIVGISGATYSTNAILSGINTARDVLKEIK</sequence>
<organism evidence="8 9">
    <name type="scientific">Anaerococcus hydrogenalis</name>
    <dbReference type="NCBI Taxonomy" id="33029"/>
    <lineage>
        <taxon>Bacteria</taxon>
        <taxon>Bacillati</taxon>
        <taxon>Bacillota</taxon>
        <taxon>Tissierellia</taxon>
        <taxon>Tissierellales</taxon>
        <taxon>Peptoniphilaceae</taxon>
        <taxon>Anaerococcus</taxon>
    </lineage>
</organism>
<keyword evidence="2" id="KW-0597">Phosphoprotein</keyword>
<reference evidence="8 9" key="1">
    <citation type="submission" date="2017-09" db="EMBL/GenBank/DDBJ databases">
        <title>Bacterial strain isolated from the female urinary microbiota.</title>
        <authorList>
            <person name="Thomas-White K."/>
            <person name="Kumar N."/>
            <person name="Forster S."/>
            <person name="Putonti C."/>
            <person name="Lawley T."/>
            <person name="Wolfe A.J."/>
        </authorList>
    </citation>
    <scope>NUCLEOTIDE SEQUENCE [LARGE SCALE GENOMIC DNA]</scope>
    <source>
        <strain evidence="8 9">UMB0204</strain>
    </source>
</reference>
<dbReference type="EMBL" id="PNHP01000001">
    <property type="protein sequence ID" value="PMC82334.1"/>
    <property type="molecule type" value="Genomic_DNA"/>
</dbReference>
<gene>
    <name evidence="8" type="ORF">CJ192_00965</name>
</gene>
<feature type="chain" id="PRO_5039715283" evidence="6">
    <location>
        <begin position="24"/>
        <end position="179"/>
    </location>
</feature>
<dbReference type="GO" id="GO:0005886">
    <property type="term" value="C:plasma membrane"/>
    <property type="evidence" value="ECO:0007669"/>
    <property type="project" value="InterPro"/>
</dbReference>
<name>A0A2N6UKN5_9FIRM</name>